<organism evidence="9 10">
    <name type="scientific">Turicimonas muris</name>
    <dbReference type="NCBI Taxonomy" id="1796652"/>
    <lineage>
        <taxon>Bacteria</taxon>
        <taxon>Pseudomonadati</taxon>
        <taxon>Pseudomonadota</taxon>
        <taxon>Betaproteobacteria</taxon>
        <taxon>Burkholderiales</taxon>
        <taxon>Sutterellaceae</taxon>
        <taxon>Turicimonas</taxon>
    </lineage>
</organism>
<dbReference type="Proteomes" id="UP000214610">
    <property type="component" value="Unassembled WGS sequence"/>
</dbReference>
<dbReference type="Gene3D" id="1.20.1250.20">
    <property type="entry name" value="MFS general substrate transporter like domains"/>
    <property type="match status" value="2"/>
</dbReference>
<dbReference type="PRINTS" id="PR01035">
    <property type="entry name" value="TCRTETA"/>
</dbReference>
<comment type="subcellular location">
    <subcellularLocation>
        <location evidence="1">Cell membrane</location>
        <topology evidence="1">Multi-pass membrane protein</topology>
    </subcellularLocation>
</comment>
<evidence type="ECO:0000256" key="2">
    <source>
        <dbReference type="ARBA" id="ARBA00022448"/>
    </source>
</evidence>
<name>A0A227KIF0_9BURK</name>
<keyword evidence="3" id="KW-1003">Cell membrane</keyword>
<accession>A0A227KIF0</accession>
<dbReference type="GeneID" id="78362727"/>
<dbReference type="PROSITE" id="PS50850">
    <property type="entry name" value="MFS"/>
    <property type="match status" value="1"/>
</dbReference>
<dbReference type="InterPro" id="IPR020846">
    <property type="entry name" value="MFS_dom"/>
</dbReference>
<dbReference type="GO" id="GO:0022857">
    <property type="term" value="F:transmembrane transporter activity"/>
    <property type="evidence" value="ECO:0007669"/>
    <property type="project" value="InterPro"/>
</dbReference>
<keyword evidence="10" id="KW-1185">Reference proteome</keyword>
<dbReference type="PANTHER" id="PTHR43414">
    <property type="entry name" value="MULTIDRUG RESISTANCE PROTEIN MDTG"/>
    <property type="match status" value="1"/>
</dbReference>
<feature type="transmembrane region" description="Helical" evidence="7">
    <location>
        <begin position="164"/>
        <end position="184"/>
    </location>
</feature>
<feature type="transmembrane region" description="Helical" evidence="7">
    <location>
        <begin position="102"/>
        <end position="124"/>
    </location>
</feature>
<evidence type="ECO:0000259" key="8">
    <source>
        <dbReference type="PROSITE" id="PS50850"/>
    </source>
</evidence>
<keyword evidence="6 7" id="KW-0472">Membrane</keyword>
<sequence>MNWKISLGILTTCTILMSMSYTMLIPFLPMYLIQDLGVAKADVDMWSGLIFSITFLISGIMAPIWGALADKKSRKLMALRAGFCLAITYFLGGIVTNPWELFGVRFIQGLSAGLWPALLAIISASSPKLKLGFCLGVMQGGMTAGGVLGPLFGGLLADQFGMRASFFIAGGALFIISCVILFYIKEEPRKPNPNAKPVKVWDFSLLKIPAVKRMLICAGIVQMSILLTQPIMPLYVAELQGSMDKIVLVSGIVFSIVGVSGVIASPIWGILGQNWGYRQVLYLALFGSAVFGIVQVIPSSLEGFTIWRFIGGLTFAGIFPAINAVLTISTSPADKGRVFGLSYLAQQIGSVMGPIFGGMLAAAFSYKIIIGASGAILLPLVFYLWINRPKEKVMATGTPLEKDH</sequence>
<feature type="transmembrane region" description="Helical" evidence="7">
    <location>
        <begin position="304"/>
        <end position="326"/>
    </location>
</feature>
<dbReference type="EMBL" id="NHMP01000004">
    <property type="protein sequence ID" value="OXE47698.1"/>
    <property type="molecule type" value="Genomic_DNA"/>
</dbReference>
<protein>
    <submittedName>
        <fullName evidence="9">MFS transporter</fullName>
    </submittedName>
</protein>
<feature type="transmembrane region" description="Helical" evidence="7">
    <location>
        <begin position="7"/>
        <end position="33"/>
    </location>
</feature>
<feature type="transmembrane region" description="Helical" evidence="7">
    <location>
        <begin position="338"/>
        <end position="362"/>
    </location>
</feature>
<feature type="transmembrane region" description="Helical" evidence="7">
    <location>
        <begin position="77"/>
        <end position="96"/>
    </location>
</feature>
<dbReference type="RefSeq" id="WP_066595179.1">
    <property type="nucleotide sequence ID" value="NZ_CAJTBZ010000002.1"/>
</dbReference>
<keyword evidence="5 7" id="KW-1133">Transmembrane helix</keyword>
<evidence type="ECO:0000256" key="7">
    <source>
        <dbReference type="SAM" id="Phobius"/>
    </source>
</evidence>
<evidence type="ECO:0000256" key="4">
    <source>
        <dbReference type="ARBA" id="ARBA00022692"/>
    </source>
</evidence>
<feature type="transmembrane region" description="Helical" evidence="7">
    <location>
        <begin position="45"/>
        <end position="65"/>
    </location>
</feature>
<dbReference type="AlphaFoldDB" id="A0A227KIF0"/>
<evidence type="ECO:0000313" key="9">
    <source>
        <dbReference type="EMBL" id="OXE47698.1"/>
    </source>
</evidence>
<feature type="transmembrane region" description="Helical" evidence="7">
    <location>
        <begin position="131"/>
        <end position="152"/>
    </location>
</feature>
<dbReference type="SUPFAM" id="SSF103473">
    <property type="entry name" value="MFS general substrate transporter"/>
    <property type="match status" value="1"/>
</dbReference>
<feature type="transmembrane region" description="Helical" evidence="7">
    <location>
        <begin position="368"/>
        <end position="386"/>
    </location>
</feature>
<dbReference type="InterPro" id="IPR036259">
    <property type="entry name" value="MFS_trans_sf"/>
</dbReference>
<evidence type="ECO:0000256" key="6">
    <source>
        <dbReference type="ARBA" id="ARBA00023136"/>
    </source>
</evidence>
<proteinExistence type="predicted"/>
<keyword evidence="2" id="KW-0813">Transport</keyword>
<evidence type="ECO:0000256" key="1">
    <source>
        <dbReference type="ARBA" id="ARBA00004651"/>
    </source>
</evidence>
<keyword evidence="4 7" id="KW-0812">Transmembrane</keyword>
<dbReference type="InterPro" id="IPR001958">
    <property type="entry name" value="Tet-R_TetA/multi-R_MdtG-like"/>
</dbReference>
<dbReference type="PANTHER" id="PTHR43414:SF6">
    <property type="entry name" value="MULTIDRUG RESISTANCE PROTEIN MDTG"/>
    <property type="match status" value="1"/>
</dbReference>
<dbReference type="InterPro" id="IPR011701">
    <property type="entry name" value="MFS"/>
</dbReference>
<reference evidence="10" key="1">
    <citation type="submission" date="2017-05" db="EMBL/GenBank/DDBJ databases">
        <title>Improved OligoMM genomes.</title>
        <authorList>
            <person name="Garzetti D."/>
        </authorList>
    </citation>
    <scope>NUCLEOTIDE SEQUENCE [LARGE SCALE GENOMIC DNA]</scope>
    <source>
        <strain evidence="10">YL45</strain>
    </source>
</reference>
<evidence type="ECO:0000313" key="10">
    <source>
        <dbReference type="Proteomes" id="UP000214610"/>
    </source>
</evidence>
<feature type="transmembrane region" description="Helical" evidence="7">
    <location>
        <begin position="247"/>
        <end position="268"/>
    </location>
</feature>
<dbReference type="GO" id="GO:0005886">
    <property type="term" value="C:plasma membrane"/>
    <property type="evidence" value="ECO:0007669"/>
    <property type="project" value="UniProtKB-SubCell"/>
</dbReference>
<evidence type="ECO:0000256" key="3">
    <source>
        <dbReference type="ARBA" id="ARBA00022475"/>
    </source>
</evidence>
<gene>
    <name evidence="9" type="ORF">ADH67_07920</name>
</gene>
<evidence type="ECO:0000256" key="5">
    <source>
        <dbReference type="ARBA" id="ARBA00022989"/>
    </source>
</evidence>
<feature type="transmembrane region" description="Helical" evidence="7">
    <location>
        <begin position="280"/>
        <end position="298"/>
    </location>
</feature>
<comment type="caution">
    <text evidence="9">The sequence shown here is derived from an EMBL/GenBank/DDBJ whole genome shotgun (WGS) entry which is preliminary data.</text>
</comment>
<dbReference type="Pfam" id="PF07690">
    <property type="entry name" value="MFS_1"/>
    <property type="match status" value="1"/>
</dbReference>
<feature type="domain" description="Major facilitator superfamily (MFS) profile" evidence="8">
    <location>
        <begin position="6"/>
        <end position="390"/>
    </location>
</feature>
<feature type="transmembrane region" description="Helical" evidence="7">
    <location>
        <begin position="214"/>
        <end position="235"/>
    </location>
</feature>